<reference evidence="3" key="1">
    <citation type="journal article" date="2019" name="Int. J. Syst. Evol. Microbiol.">
        <title>The Global Catalogue of Microorganisms (GCM) 10K type strain sequencing project: providing services to taxonomists for standard genome sequencing and annotation.</title>
        <authorList>
            <consortium name="The Broad Institute Genomics Platform"/>
            <consortium name="The Broad Institute Genome Sequencing Center for Infectious Disease"/>
            <person name="Wu L."/>
            <person name="Ma J."/>
        </authorList>
    </citation>
    <scope>NUCLEOTIDE SEQUENCE [LARGE SCALE GENOMIC DNA]</scope>
    <source>
        <strain evidence="3">JCM 18304</strain>
    </source>
</reference>
<accession>A0ABP9RTT4</accession>
<evidence type="ECO:0000313" key="3">
    <source>
        <dbReference type="Proteomes" id="UP001501570"/>
    </source>
</evidence>
<gene>
    <name evidence="2" type="ORF">GCM10023322_32500</name>
</gene>
<evidence type="ECO:0000313" key="2">
    <source>
        <dbReference type="EMBL" id="GAA5186380.1"/>
    </source>
</evidence>
<dbReference type="Gene3D" id="1.20.120.520">
    <property type="entry name" value="nmb1532 protein domain like"/>
    <property type="match status" value="1"/>
</dbReference>
<dbReference type="PANTHER" id="PTHR35585:SF1">
    <property type="entry name" value="HHE DOMAIN PROTEIN (AFU_ORTHOLOGUE AFUA_4G00730)"/>
    <property type="match status" value="1"/>
</dbReference>
<dbReference type="Proteomes" id="UP001501570">
    <property type="component" value="Unassembled WGS sequence"/>
</dbReference>
<evidence type="ECO:0000259" key="1">
    <source>
        <dbReference type="Pfam" id="PF01814"/>
    </source>
</evidence>
<proteinExistence type="predicted"/>
<name>A0ABP9RTT4_9ACTN</name>
<dbReference type="EMBL" id="BAABJQ010000008">
    <property type="protein sequence ID" value="GAA5186380.1"/>
    <property type="molecule type" value="Genomic_DNA"/>
</dbReference>
<dbReference type="InterPro" id="IPR012312">
    <property type="entry name" value="Hemerythrin-like"/>
</dbReference>
<organism evidence="2 3">
    <name type="scientific">Rugosimonospora acidiphila</name>
    <dbReference type="NCBI Taxonomy" id="556531"/>
    <lineage>
        <taxon>Bacteria</taxon>
        <taxon>Bacillati</taxon>
        <taxon>Actinomycetota</taxon>
        <taxon>Actinomycetes</taxon>
        <taxon>Micromonosporales</taxon>
        <taxon>Micromonosporaceae</taxon>
        <taxon>Rugosimonospora</taxon>
    </lineage>
</organism>
<comment type="caution">
    <text evidence="2">The sequence shown here is derived from an EMBL/GenBank/DDBJ whole genome shotgun (WGS) entry which is preliminary data.</text>
</comment>
<dbReference type="RefSeq" id="WP_345630421.1">
    <property type="nucleotide sequence ID" value="NZ_BAABJQ010000008.1"/>
</dbReference>
<feature type="domain" description="Hemerythrin-like" evidence="1">
    <location>
        <begin position="9"/>
        <end position="126"/>
    </location>
</feature>
<keyword evidence="3" id="KW-1185">Reference proteome</keyword>
<sequence length="149" mass="16579">MTTDNRDDIVEVLLKQHERLRELCAAVQAAGEGQQPQLFGKLCRLVHLHELGERAVVHPVTRDQTGAGGDAVAVARAGEEDRAGWAIAELQDLGADHPAFAAKFTAFHRAVLDHAGHEERDEFPRLRLYVPIQRLYTMADHLRNVQAMS</sequence>
<dbReference type="PANTHER" id="PTHR35585">
    <property type="entry name" value="HHE DOMAIN PROTEIN (AFU_ORTHOLOGUE AFUA_4G00730)"/>
    <property type="match status" value="1"/>
</dbReference>
<dbReference type="Pfam" id="PF01814">
    <property type="entry name" value="Hemerythrin"/>
    <property type="match status" value="1"/>
</dbReference>
<protein>
    <recommendedName>
        <fullName evidence="1">Hemerythrin-like domain-containing protein</fullName>
    </recommendedName>
</protein>